<accession>A0A0D0E5N0</accession>
<organism evidence="1 2">
    <name type="scientific">Paxillus rubicundulus Ve08.2h10</name>
    <dbReference type="NCBI Taxonomy" id="930991"/>
    <lineage>
        <taxon>Eukaryota</taxon>
        <taxon>Fungi</taxon>
        <taxon>Dikarya</taxon>
        <taxon>Basidiomycota</taxon>
        <taxon>Agaricomycotina</taxon>
        <taxon>Agaricomycetes</taxon>
        <taxon>Agaricomycetidae</taxon>
        <taxon>Boletales</taxon>
        <taxon>Paxilineae</taxon>
        <taxon>Paxillaceae</taxon>
        <taxon>Paxillus</taxon>
    </lineage>
</organism>
<dbReference type="AlphaFoldDB" id="A0A0D0E5N0"/>
<gene>
    <name evidence="1" type="ORF">PAXRUDRAFT_822109</name>
</gene>
<sequence>MGSNHAQRGWPMPGCQGTLPPRLVRGVPGSPVLCIAPIMLDSAASSGDRVPVYH</sequence>
<dbReference type="HOGENOM" id="CLU_3050978_0_0_1"/>
<dbReference type="Proteomes" id="UP000054538">
    <property type="component" value="Unassembled WGS sequence"/>
</dbReference>
<dbReference type="EMBL" id="KN824844">
    <property type="protein sequence ID" value="KIL00012.1"/>
    <property type="molecule type" value="Genomic_DNA"/>
</dbReference>
<evidence type="ECO:0000313" key="1">
    <source>
        <dbReference type="EMBL" id="KIL00012.1"/>
    </source>
</evidence>
<protein>
    <submittedName>
        <fullName evidence="1">Unplaced genomic scaffold scaffold_22, whole genome shotgun sequence</fullName>
    </submittedName>
</protein>
<proteinExistence type="predicted"/>
<reference evidence="2" key="2">
    <citation type="submission" date="2015-01" db="EMBL/GenBank/DDBJ databases">
        <title>Evolutionary Origins and Diversification of the Mycorrhizal Mutualists.</title>
        <authorList>
            <consortium name="DOE Joint Genome Institute"/>
            <consortium name="Mycorrhizal Genomics Consortium"/>
            <person name="Kohler A."/>
            <person name="Kuo A."/>
            <person name="Nagy L.G."/>
            <person name="Floudas D."/>
            <person name="Copeland A."/>
            <person name="Barry K.W."/>
            <person name="Cichocki N."/>
            <person name="Veneault-Fourrey C."/>
            <person name="LaButti K."/>
            <person name="Lindquist E.A."/>
            <person name="Lipzen A."/>
            <person name="Lundell T."/>
            <person name="Morin E."/>
            <person name="Murat C."/>
            <person name="Riley R."/>
            <person name="Ohm R."/>
            <person name="Sun H."/>
            <person name="Tunlid A."/>
            <person name="Henrissat B."/>
            <person name="Grigoriev I.V."/>
            <person name="Hibbett D.S."/>
            <person name="Martin F."/>
        </authorList>
    </citation>
    <scope>NUCLEOTIDE SEQUENCE [LARGE SCALE GENOMIC DNA]</scope>
    <source>
        <strain evidence="2">Ve08.2h10</strain>
    </source>
</reference>
<name>A0A0D0E5N0_9AGAM</name>
<keyword evidence="2" id="KW-1185">Reference proteome</keyword>
<evidence type="ECO:0000313" key="2">
    <source>
        <dbReference type="Proteomes" id="UP000054538"/>
    </source>
</evidence>
<dbReference type="InParanoid" id="A0A0D0E5N0"/>
<reference evidence="1 2" key="1">
    <citation type="submission" date="2014-04" db="EMBL/GenBank/DDBJ databases">
        <authorList>
            <consortium name="DOE Joint Genome Institute"/>
            <person name="Kuo A."/>
            <person name="Kohler A."/>
            <person name="Jargeat P."/>
            <person name="Nagy L.G."/>
            <person name="Floudas D."/>
            <person name="Copeland A."/>
            <person name="Barry K.W."/>
            <person name="Cichocki N."/>
            <person name="Veneault-Fourrey C."/>
            <person name="LaButti K."/>
            <person name="Lindquist E.A."/>
            <person name="Lipzen A."/>
            <person name="Lundell T."/>
            <person name="Morin E."/>
            <person name="Murat C."/>
            <person name="Sun H."/>
            <person name="Tunlid A."/>
            <person name="Henrissat B."/>
            <person name="Grigoriev I.V."/>
            <person name="Hibbett D.S."/>
            <person name="Martin F."/>
            <person name="Nordberg H.P."/>
            <person name="Cantor M.N."/>
            <person name="Hua S.X."/>
        </authorList>
    </citation>
    <scope>NUCLEOTIDE SEQUENCE [LARGE SCALE GENOMIC DNA]</scope>
    <source>
        <strain evidence="1 2">Ve08.2h10</strain>
    </source>
</reference>